<dbReference type="Proteomes" id="UP001321786">
    <property type="component" value="Chromosome"/>
</dbReference>
<dbReference type="Pfam" id="PF00905">
    <property type="entry name" value="Transpeptidase"/>
    <property type="match status" value="1"/>
</dbReference>
<evidence type="ECO:0000256" key="3">
    <source>
        <dbReference type="ARBA" id="ARBA00023136"/>
    </source>
</evidence>
<organism evidence="5 6">
    <name type="scientific">Helicovermis profundi</name>
    <dbReference type="NCBI Taxonomy" id="3065157"/>
    <lineage>
        <taxon>Bacteria</taxon>
        <taxon>Bacillati</taxon>
        <taxon>Bacillota</taxon>
        <taxon>Clostridia</taxon>
        <taxon>Helicovermis</taxon>
    </lineage>
</organism>
<dbReference type="SUPFAM" id="SSF56601">
    <property type="entry name" value="beta-lactamase/transpeptidase-like"/>
    <property type="match status" value="1"/>
</dbReference>
<keyword evidence="6" id="KW-1185">Reference proteome</keyword>
<reference evidence="5 6" key="1">
    <citation type="submission" date="2023-08" db="EMBL/GenBank/DDBJ databases">
        <title>Helicovermis profunda gen. nov., sp. nov., a novel mesophilic, fermentative bacterium within the Bacillota from a deep-sea hydrothermal vent chimney.</title>
        <authorList>
            <person name="Miyazaki U."/>
            <person name="Mizutani D."/>
            <person name="Hashimoto Y."/>
            <person name="Tame A."/>
            <person name="Sawayama S."/>
            <person name="Miyazaki J."/>
            <person name="Takai K."/>
            <person name="Nakagawa S."/>
        </authorList>
    </citation>
    <scope>NUCLEOTIDE SEQUENCE [LARGE SCALE GENOMIC DNA]</scope>
    <source>
        <strain evidence="5 6">S502</strain>
    </source>
</reference>
<evidence type="ECO:0000256" key="1">
    <source>
        <dbReference type="ARBA" id="ARBA00004370"/>
    </source>
</evidence>
<keyword evidence="3" id="KW-0472">Membrane</keyword>
<feature type="domain" description="PASTA" evidence="4">
    <location>
        <begin position="590"/>
        <end position="656"/>
    </location>
</feature>
<comment type="subcellular location">
    <subcellularLocation>
        <location evidence="1">Membrane</location>
    </subcellularLocation>
</comment>
<accession>A0AAU9E7U8</accession>
<dbReference type="PANTHER" id="PTHR30627">
    <property type="entry name" value="PEPTIDOGLYCAN D,D-TRANSPEPTIDASE"/>
    <property type="match status" value="1"/>
</dbReference>
<evidence type="ECO:0000256" key="2">
    <source>
        <dbReference type="ARBA" id="ARBA00007171"/>
    </source>
</evidence>
<gene>
    <name evidence="5" type="ORF">HLPR_18340</name>
</gene>
<dbReference type="RefSeq" id="WP_338535133.1">
    <property type="nucleotide sequence ID" value="NZ_AP028654.1"/>
</dbReference>
<dbReference type="SMART" id="SM00740">
    <property type="entry name" value="PASTA"/>
    <property type="match status" value="1"/>
</dbReference>
<dbReference type="KEGG" id="hprf:HLPR_18340"/>
<dbReference type="PROSITE" id="PS51178">
    <property type="entry name" value="PASTA"/>
    <property type="match status" value="1"/>
</dbReference>
<evidence type="ECO:0000313" key="5">
    <source>
        <dbReference type="EMBL" id="BEP29503.1"/>
    </source>
</evidence>
<dbReference type="InterPro" id="IPR005543">
    <property type="entry name" value="PASTA_dom"/>
</dbReference>
<dbReference type="GO" id="GO:0005886">
    <property type="term" value="C:plasma membrane"/>
    <property type="evidence" value="ECO:0007669"/>
    <property type="project" value="TreeGrafter"/>
</dbReference>
<dbReference type="SUPFAM" id="SSF56519">
    <property type="entry name" value="Penicillin binding protein dimerisation domain"/>
    <property type="match status" value="1"/>
</dbReference>
<dbReference type="Pfam" id="PF03717">
    <property type="entry name" value="PBP_dimer"/>
    <property type="match status" value="1"/>
</dbReference>
<dbReference type="InterPro" id="IPR050515">
    <property type="entry name" value="Beta-lactam/transpept"/>
</dbReference>
<evidence type="ECO:0000313" key="6">
    <source>
        <dbReference type="Proteomes" id="UP001321786"/>
    </source>
</evidence>
<dbReference type="Gene3D" id="3.40.710.10">
    <property type="entry name" value="DD-peptidase/beta-lactamase superfamily"/>
    <property type="match status" value="1"/>
</dbReference>
<protein>
    <submittedName>
        <fullName evidence="5">Stage V sporulation protein D</fullName>
    </submittedName>
</protein>
<dbReference type="EMBL" id="AP028654">
    <property type="protein sequence ID" value="BEP29503.1"/>
    <property type="molecule type" value="Genomic_DNA"/>
</dbReference>
<dbReference type="InterPro" id="IPR001460">
    <property type="entry name" value="PCN-bd_Tpept"/>
</dbReference>
<dbReference type="PANTHER" id="PTHR30627:SF1">
    <property type="entry name" value="PEPTIDOGLYCAN D,D-TRANSPEPTIDASE FTSI"/>
    <property type="match status" value="1"/>
</dbReference>
<dbReference type="AlphaFoldDB" id="A0AAU9E7U8"/>
<dbReference type="InterPro" id="IPR005311">
    <property type="entry name" value="PBP_dimer"/>
</dbReference>
<dbReference type="InterPro" id="IPR012338">
    <property type="entry name" value="Beta-lactam/transpept-like"/>
</dbReference>
<evidence type="ECO:0000259" key="4">
    <source>
        <dbReference type="PROSITE" id="PS51178"/>
    </source>
</evidence>
<proteinExistence type="inferred from homology"/>
<dbReference type="Gene3D" id="3.90.1310.10">
    <property type="entry name" value="Penicillin-binding protein 2a (Domain 2)"/>
    <property type="match status" value="1"/>
</dbReference>
<name>A0AAU9E7U8_9FIRM</name>
<dbReference type="Pfam" id="PF03793">
    <property type="entry name" value="PASTA"/>
    <property type="match status" value="1"/>
</dbReference>
<dbReference type="InterPro" id="IPR036138">
    <property type="entry name" value="PBP_dimer_sf"/>
</dbReference>
<dbReference type="GO" id="GO:0008658">
    <property type="term" value="F:penicillin binding"/>
    <property type="evidence" value="ECO:0007669"/>
    <property type="project" value="InterPro"/>
</dbReference>
<dbReference type="GO" id="GO:0071555">
    <property type="term" value="P:cell wall organization"/>
    <property type="evidence" value="ECO:0007669"/>
    <property type="project" value="TreeGrafter"/>
</dbReference>
<sequence length="656" mass="73084">MSRKKRNESTSLNKSRLTFAMALVCFAFLILITRLAYIQVINNDIYKKKALAQHTRDIVIPAKRGIIYDANGVKLAYSVATFDVYLRPSLIKNKADAAKEISTILGKEKDYVLKKLNSDKDLIKIATGLSKSTSDLIKNKKIYGVWIAENNKRVYPFSDFASHILGHTTTDNVGISGIEYYYEDKLKGKDGMLITSTDVVGRPLPYSNDKVYKPTEGENIVLTIDEVIQHFTEKAVRKAYEEHNPLKVSAIVMEPKTGKILAMASVPDYDPNNPRDLSRYYTKEEVDKMDDSTLVNNWNEIWRNPAVSDTYEPGSLIKLLVASAALEENITSPSTKYFDKGYIDVYGTRIYNWRKNRPFGEQTLTEALENSINPIFVQIGQELGKDNLYKYYKDFGLFNKTKIDLPAEASSLYLKKNKAGPVDTATMSYGHGLSTTPIQVVTALSSVVNGGKLMKPYVVDKFVDNKGNTILENKPTVINNVVSEKTSIDLRLMMESVVLYGSGKKAYIPGIRVGGKTGTSEKLINGVYSHTRAYSSFFGVAPIENPKISVLIVVDDPKDSTYGSVIAAPIAKDIMEPTLRYLKVEPNFNNESKSINMPNFVGKTLKISKGIAKASGLILTTNPLSIKDENLIVKKQFPYAGTKINEKTTIVLSFGE</sequence>
<comment type="similarity">
    <text evidence="2">Belongs to the transpeptidase family.</text>
</comment>